<accession>A0A2G8S791</accession>
<evidence type="ECO:0000256" key="1">
    <source>
        <dbReference type="ARBA" id="ARBA00004127"/>
    </source>
</evidence>
<comment type="caution">
    <text evidence="8">The sequence shown here is derived from an EMBL/GenBank/DDBJ whole genome shotgun (WGS) entry which is preliminary data.</text>
</comment>
<keyword evidence="4 7" id="KW-0812">Transmembrane</keyword>
<organism evidence="8 9">
    <name type="scientific">Ganoderma sinense ZZ0214-1</name>
    <dbReference type="NCBI Taxonomy" id="1077348"/>
    <lineage>
        <taxon>Eukaryota</taxon>
        <taxon>Fungi</taxon>
        <taxon>Dikarya</taxon>
        <taxon>Basidiomycota</taxon>
        <taxon>Agaricomycotina</taxon>
        <taxon>Agaricomycetes</taxon>
        <taxon>Polyporales</taxon>
        <taxon>Polyporaceae</taxon>
        <taxon>Ganoderma</taxon>
    </lineage>
</organism>
<feature type="transmembrane region" description="Helical" evidence="7">
    <location>
        <begin position="46"/>
        <end position="66"/>
    </location>
</feature>
<dbReference type="Proteomes" id="UP000230002">
    <property type="component" value="Unassembled WGS sequence"/>
</dbReference>
<name>A0A2G8S791_9APHY</name>
<dbReference type="GO" id="GO:0012505">
    <property type="term" value="C:endomembrane system"/>
    <property type="evidence" value="ECO:0007669"/>
    <property type="project" value="UniProtKB-SubCell"/>
</dbReference>
<evidence type="ECO:0000256" key="3">
    <source>
        <dbReference type="ARBA" id="ARBA00022448"/>
    </source>
</evidence>
<evidence type="ECO:0000313" key="9">
    <source>
        <dbReference type="Proteomes" id="UP000230002"/>
    </source>
</evidence>
<keyword evidence="9" id="KW-1185">Reference proteome</keyword>
<dbReference type="Gene3D" id="1.20.1250.20">
    <property type="entry name" value="MFS general substrate transporter like domains"/>
    <property type="match status" value="1"/>
</dbReference>
<gene>
    <name evidence="8" type="ORF">GSI_08233</name>
</gene>
<dbReference type="InterPro" id="IPR051788">
    <property type="entry name" value="MFS_Transporter"/>
</dbReference>
<evidence type="ECO:0000256" key="2">
    <source>
        <dbReference type="ARBA" id="ARBA00008335"/>
    </source>
</evidence>
<protein>
    <recommendedName>
        <fullName evidence="10">MFS general substrate transporter</fullName>
    </recommendedName>
</protein>
<dbReference type="GO" id="GO:0016020">
    <property type="term" value="C:membrane"/>
    <property type="evidence" value="ECO:0007669"/>
    <property type="project" value="TreeGrafter"/>
</dbReference>
<dbReference type="SUPFAM" id="SSF103473">
    <property type="entry name" value="MFS general substrate transporter"/>
    <property type="match status" value="1"/>
</dbReference>
<reference evidence="8 9" key="1">
    <citation type="journal article" date="2015" name="Sci. Rep.">
        <title>Chromosome-level genome map provides insights into diverse defense mechanisms in the medicinal fungus Ganoderma sinense.</title>
        <authorList>
            <person name="Zhu Y."/>
            <person name="Xu J."/>
            <person name="Sun C."/>
            <person name="Zhou S."/>
            <person name="Xu H."/>
            <person name="Nelson D.R."/>
            <person name="Qian J."/>
            <person name="Song J."/>
            <person name="Luo H."/>
            <person name="Xiang L."/>
            <person name="Li Y."/>
            <person name="Xu Z."/>
            <person name="Ji A."/>
            <person name="Wang L."/>
            <person name="Lu S."/>
            <person name="Hayward A."/>
            <person name="Sun W."/>
            <person name="Li X."/>
            <person name="Schwartz D.C."/>
            <person name="Wang Y."/>
            <person name="Chen S."/>
        </authorList>
    </citation>
    <scope>NUCLEOTIDE SEQUENCE [LARGE SCALE GENOMIC DNA]</scope>
    <source>
        <strain evidence="8 9">ZZ0214-1</strain>
    </source>
</reference>
<evidence type="ECO:0000256" key="5">
    <source>
        <dbReference type="ARBA" id="ARBA00022989"/>
    </source>
</evidence>
<evidence type="ECO:0000256" key="6">
    <source>
        <dbReference type="ARBA" id="ARBA00023136"/>
    </source>
</evidence>
<dbReference type="OrthoDB" id="413079at2759"/>
<proteinExistence type="inferred from homology"/>
<evidence type="ECO:0000256" key="7">
    <source>
        <dbReference type="SAM" id="Phobius"/>
    </source>
</evidence>
<dbReference type="InterPro" id="IPR036259">
    <property type="entry name" value="MFS_trans_sf"/>
</dbReference>
<keyword evidence="5 7" id="KW-1133">Transmembrane helix</keyword>
<dbReference type="AlphaFoldDB" id="A0A2G8S791"/>
<comment type="subcellular location">
    <subcellularLocation>
        <location evidence="1">Endomembrane system</location>
        <topology evidence="1">Multi-pass membrane protein</topology>
    </subcellularLocation>
</comment>
<evidence type="ECO:0000256" key="4">
    <source>
        <dbReference type="ARBA" id="ARBA00022692"/>
    </source>
</evidence>
<evidence type="ECO:0000313" key="8">
    <source>
        <dbReference type="EMBL" id="PIL29597.1"/>
    </source>
</evidence>
<keyword evidence="6 7" id="KW-0472">Membrane</keyword>
<comment type="similarity">
    <text evidence="2">Belongs to the major facilitator superfamily.</text>
</comment>
<dbReference type="PANTHER" id="PTHR23514">
    <property type="entry name" value="BYPASS OF STOP CODON PROTEIN 6"/>
    <property type="match status" value="1"/>
</dbReference>
<dbReference type="EMBL" id="AYKW01000020">
    <property type="protein sequence ID" value="PIL29597.1"/>
    <property type="molecule type" value="Genomic_DNA"/>
</dbReference>
<dbReference type="PANTHER" id="PTHR23514:SF3">
    <property type="entry name" value="BYPASS OF STOP CODON PROTEIN 6"/>
    <property type="match status" value="1"/>
</dbReference>
<evidence type="ECO:0008006" key="10">
    <source>
        <dbReference type="Google" id="ProtNLM"/>
    </source>
</evidence>
<dbReference type="STRING" id="1077348.A0A2G8S791"/>
<sequence length="105" mass="11296">MHLLIWFVPSFIENAVSTAVVGLVYGPIYPANLATTRDLLPTEVHLVSMAVVAAFGSLGAALFPFITGTLSTVVGPRTLPYITISQCVAMFCLWSLFPSNIPQQL</sequence>
<feature type="transmembrane region" description="Helical" evidence="7">
    <location>
        <begin position="78"/>
        <end position="97"/>
    </location>
</feature>
<keyword evidence="3" id="KW-0813">Transport</keyword>